<gene>
    <name evidence="3" type="ORF">VNO80_01155</name>
</gene>
<feature type="transmembrane region" description="Helical" evidence="2">
    <location>
        <begin position="30"/>
        <end position="56"/>
    </location>
</feature>
<sequence length="173" mass="19174">MNLWKGVVMHNTTLGQLLSNLLETGDNVSAVVPLGSLSFLVVFHLHLYVVVIVEWFSPHFSYLEKHDGGCHVFHCDIDPGEFEFHHDVELALIPYLYPVNFGDRKGTSQLERSPSQLVSSHPNSQMPTPAKDTSTLEPISPEPISTIAFMFASLEMSSCSSMPTPPPNIIFHG</sequence>
<feature type="compositionally biased region" description="Polar residues" evidence="1">
    <location>
        <begin position="107"/>
        <end position="137"/>
    </location>
</feature>
<proteinExistence type="predicted"/>
<keyword evidence="4" id="KW-1185">Reference proteome</keyword>
<evidence type="ECO:0000256" key="2">
    <source>
        <dbReference type="SAM" id="Phobius"/>
    </source>
</evidence>
<name>A0AAN9NZI2_PHACN</name>
<dbReference type="EMBL" id="JAYMYR010000001">
    <property type="protein sequence ID" value="KAK7382305.1"/>
    <property type="molecule type" value="Genomic_DNA"/>
</dbReference>
<reference evidence="3 4" key="1">
    <citation type="submission" date="2024-01" db="EMBL/GenBank/DDBJ databases">
        <title>The genomes of 5 underutilized Papilionoideae crops provide insights into root nodulation and disease resistanc.</title>
        <authorList>
            <person name="Jiang F."/>
        </authorList>
    </citation>
    <scope>NUCLEOTIDE SEQUENCE [LARGE SCALE GENOMIC DNA]</scope>
    <source>
        <strain evidence="3">JINMINGXINNONG_FW02</strain>
        <tissue evidence="3">Leaves</tissue>
    </source>
</reference>
<protein>
    <submittedName>
        <fullName evidence="3">Uncharacterized protein</fullName>
    </submittedName>
</protein>
<evidence type="ECO:0000313" key="4">
    <source>
        <dbReference type="Proteomes" id="UP001374584"/>
    </source>
</evidence>
<accession>A0AAN9NZI2</accession>
<keyword evidence="2" id="KW-0812">Transmembrane</keyword>
<dbReference type="AlphaFoldDB" id="A0AAN9NZI2"/>
<dbReference type="Proteomes" id="UP001374584">
    <property type="component" value="Unassembled WGS sequence"/>
</dbReference>
<organism evidence="3 4">
    <name type="scientific">Phaseolus coccineus</name>
    <name type="common">Scarlet runner bean</name>
    <name type="synonym">Phaseolus multiflorus</name>
    <dbReference type="NCBI Taxonomy" id="3886"/>
    <lineage>
        <taxon>Eukaryota</taxon>
        <taxon>Viridiplantae</taxon>
        <taxon>Streptophyta</taxon>
        <taxon>Embryophyta</taxon>
        <taxon>Tracheophyta</taxon>
        <taxon>Spermatophyta</taxon>
        <taxon>Magnoliopsida</taxon>
        <taxon>eudicotyledons</taxon>
        <taxon>Gunneridae</taxon>
        <taxon>Pentapetalae</taxon>
        <taxon>rosids</taxon>
        <taxon>fabids</taxon>
        <taxon>Fabales</taxon>
        <taxon>Fabaceae</taxon>
        <taxon>Papilionoideae</taxon>
        <taxon>50 kb inversion clade</taxon>
        <taxon>NPAAA clade</taxon>
        <taxon>indigoferoid/millettioid clade</taxon>
        <taxon>Phaseoleae</taxon>
        <taxon>Phaseolus</taxon>
    </lineage>
</organism>
<evidence type="ECO:0000256" key="1">
    <source>
        <dbReference type="SAM" id="MobiDB-lite"/>
    </source>
</evidence>
<evidence type="ECO:0000313" key="3">
    <source>
        <dbReference type="EMBL" id="KAK7382305.1"/>
    </source>
</evidence>
<comment type="caution">
    <text evidence="3">The sequence shown here is derived from an EMBL/GenBank/DDBJ whole genome shotgun (WGS) entry which is preliminary data.</text>
</comment>
<keyword evidence="2" id="KW-1133">Transmembrane helix</keyword>
<feature type="region of interest" description="Disordered" evidence="1">
    <location>
        <begin position="107"/>
        <end position="138"/>
    </location>
</feature>
<keyword evidence="2" id="KW-0472">Membrane</keyword>